<keyword evidence="1" id="KW-0175">Coiled coil</keyword>
<dbReference type="AlphaFoldDB" id="A0A8S0ZPE1"/>
<protein>
    <submittedName>
        <fullName evidence="3">Uncharacterized protein</fullName>
    </submittedName>
</protein>
<evidence type="ECO:0000313" key="4">
    <source>
        <dbReference type="Proteomes" id="UP000494256"/>
    </source>
</evidence>
<accession>A0A8S0ZPE1</accession>
<name>A0A8S0ZPE1_ARCPL</name>
<gene>
    <name evidence="3" type="ORF">APLA_LOCUS6193</name>
</gene>
<organism evidence="3 4">
    <name type="scientific">Arctia plantaginis</name>
    <name type="common">Wood tiger moth</name>
    <name type="synonym">Phalaena plantaginis</name>
    <dbReference type="NCBI Taxonomy" id="874455"/>
    <lineage>
        <taxon>Eukaryota</taxon>
        <taxon>Metazoa</taxon>
        <taxon>Ecdysozoa</taxon>
        <taxon>Arthropoda</taxon>
        <taxon>Hexapoda</taxon>
        <taxon>Insecta</taxon>
        <taxon>Pterygota</taxon>
        <taxon>Neoptera</taxon>
        <taxon>Endopterygota</taxon>
        <taxon>Lepidoptera</taxon>
        <taxon>Glossata</taxon>
        <taxon>Ditrysia</taxon>
        <taxon>Noctuoidea</taxon>
        <taxon>Erebidae</taxon>
        <taxon>Arctiinae</taxon>
        <taxon>Arctia</taxon>
    </lineage>
</organism>
<proteinExistence type="predicted"/>
<evidence type="ECO:0000256" key="2">
    <source>
        <dbReference type="SAM" id="MobiDB-lite"/>
    </source>
</evidence>
<evidence type="ECO:0000313" key="3">
    <source>
        <dbReference type="EMBL" id="CAB3233690.1"/>
    </source>
</evidence>
<dbReference type="Proteomes" id="UP000494256">
    <property type="component" value="Unassembled WGS sequence"/>
</dbReference>
<feature type="coiled-coil region" evidence="1">
    <location>
        <begin position="86"/>
        <end position="113"/>
    </location>
</feature>
<dbReference type="OrthoDB" id="7493864at2759"/>
<feature type="region of interest" description="Disordered" evidence="2">
    <location>
        <begin position="142"/>
        <end position="166"/>
    </location>
</feature>
<feature type="compositionally biased region" description="Basic and acidic residues" evidence="2">
    <location>
        <begin position="151"/>
        <end position="166"/>
    </location>
</feature>
<comment type="caution">
    <text evidence="3">The sequence shown here is derived from an EMBL/GenBank/DDBJ whole genome shotgun (WGS) entry which is preliminary data.</text>
</comment>
<reference evidence="3 4" key="1">
    <citation type="submission" date="2020-04" db="EMBL/GenBank/DDBJ databases">
        <authorList>
            <person name="Wallbank WR R."/>
            <person name="Pardo Diaz C."/>
            <person name="Kozak K."/>
            <person name="Martin S."/>
            <person name="Jiggins C."/>
            <person name="Moest M."/>
            <person name="Warren A I."/>
            <person name="Byers J.R.P. K."/>
            <person name="Montejo-Kovacevich G."/>
            <person name="Yen C E."/>
        </authorList>
    </citation>
    <scope>NUCLEOTIDE SEQUENCE [LARGE SCALE GENOMIC DNA]</scope>
</reference>
<dbReference type="EMBL" id="CADEBD010000293">
    <property type="protein sequence ID" value="CAB3233690.1"/>
    <property type="molecule type" value="Genomic_DNA"/>
</dbReference>
<evidence type="ECO:0000256" key="1">
    <source>
        <dbReference type="SAM" id="Coils"/>
    </source>
</evidence>
<sequence>MISILVIRPLIIGEEKESKWEEARPPSYRASIVRQAYHPKKILTMNHTLEECPLLQTTLTGEKMKRWIEAQARGEKIDIDVYGKPTEQQLKELENVRNLSKELQDNLHELENYVRIDDVENEAMNPTAQILDFSEDHEFVPDSQNNSYYAGEDKVDAKEEEKQKLTKDGRISLKASRVIEKVVL</sequence>